<dbReference type="eggNOG" id="COG1473">
    <property type="taxonomic scope" value="Bacteria"/>
</dbReference>
<keyword evidence="1 4" id="KW-0378">Hydrolase</keyword>
<keyword evidence="2" id="KW-0464">Manganese</keyword>
<name>K9ECN7_9ACTO</name>
<feature type="binding site" evidence="2">
    <location>
        <position position="384"/>
    </location>
    <ligand>
        <name>Mn(2+)</name>
        <dbReference type="ChEBI" id="CHEBI:29035"/>
        <label>2</label>
    </ligand>
</feature>
<dbReference type="GO" id="GO:0019877">
    <property type="term" value="P:diaminopimelate biosynthetic process"/>
    <property type="evidence" value="ECO:0007669"/>
    <property type="project" value="UniProtKB-ARBA"/>
</dbReference>
<evidence type="ECO:0000313" key="5">
    <source>
        <dbReference type="Proteomes" id="UP000009888"/>
    </source>
</evidence>
<dbReference type="FunFam" id="3.30.70.360:FF:000001">
    <property type="entry name" value="N-acetyldiaminopimelate deacetylase"/>
    <property type="match status" value="1"/>
</dbReference>
<feature type="binding site" evidence="2">
    <location>
        <position position="153"/>
    </location>
    <ligand>
        <name>Mn(2+)</name>
        <dbReference type="ChEBI" id="CHEBI:29035"/>
        <label>2</label>
    </ligand>
</feature>
<evidence type="ECO:0000256" key="1">
    <source>
        <dbReference type="ARBA" id="ARBA00022801"/>
    </source>
</evidence>
<dbReference type="PANTHER" id="PTHR11014">
    <property type="entry name" value="PEPTIDASE M20 FAMILY MEMBER"/>
    <property type="match status" value="1"/>
</dbReference>
<sequence>MGLPETMKLTPRERAEAIEVQKYLHAHPELSTQEQKTSAYLLGHLEAIELPAGVTRQVSRAGRTGFGVAFRNGEGPVVAYRADMDGLPVKELTGLEFASTATQASETGDVVPVMHACGHDSHMAAALGAARKLLANPEQWAGTVVFIFQEAEEIGKGAETMLRDGFWNDLPRPEVLYGAHVVGRPAGQMDVYPGGVTTATDGFKITIRGVSGHGSAPQTAIDPIVIGAAIVMRLQTIAARETDPDKTAVVTVGSFRSGSRWNIIPETAELLLTTRSRDEHTRGVIRNALVRIVNAEAAAAGAPEPIIEQIVSVPATENDPAETSRITEIFTEVFGADHMVPEPFTFSEDVSEFARELDIPYVFWLYGGFSEAQMNREGGPVTNHSPYFYADPELSLEPAVHAALAAILSRVGKA</sequence>
<keyword evidence="5" id="KW-1185">Reference proteome</keyword>
<feature type="binding site" evidence="2">
    <location>
        <position position="119"/>
    </location>
    <ligand>
        <name>Mn(2+)</name>
        <dbReference type="ChEBI" id="CHEBI:29035"/>
        <label>2</label>
    </ligand>
</feature>
<feature type="binding site" evidence="2">
    <location>
        <position position="180"/>
    </location>
    <ligand>
        <name>Mn(2+)</name>
        <dbReference type="ChEBI" id="CHEBI:29035"/>
        <label>2</label>
    </ligand>
</feature>
<dbReference type="SUPFAM" id="SSF55031">
    <property type="entry name" value="Bacterial exopeptidase dimerisation domain"/>
    <property type="match status" value="1"/>
</dbReference>
<dbReference type="PATRIC" id="fig|883066.3.peg.1230"/>
<dbReference type="Pfam" id="PF01546">
    <property type="entry name" value="Peptidase_M20"/>
    <property type="match status" value="1"/>
</dbReference>
<dbReference type="EMBL" id="AGWL01000006">
    <property type="protein sequence ID" value="EKU95034.1"/>
    <property type="molecule type" value="Genomic_DNA"/>
</dbReference>
<dbReference type="InterPro" id="IPR011650">
    <property type="entry name" value="Peptidase_M20_dimer"/>
</dbReference>
<dbReference type="Gene3D" id="3.30.70.360">
    <property type="match status" value="1"/>
</dbReference>
<protein>
    <submittedName>
        <fullName evidence="4">Amidohydrolase</fullName>
    </submittedName>
</protein>
<proteinExistence type="predicted"/>
<dbReference type="GO" id="GO:0046872">
    <property type="term" value="F:metal ion binding"/>
    <property type="evidence" value="ECO:0007669"/>
    <property type="project" value="UniProtKB-KW"/>
</dbReference>
<dbReference type="GO" id="GO:0050118">
    <property type="term" value="F:N-acetyldiaminopimelate deacetylase activity"/>
    <property type="evidence" value="ECO:0007669"/>
    <property type="project" value="UniProtKB-ARBA"/>
</dbReference>
<dbReference type="PANTHER" id="PTHR11014:SF63">
    <property type="entry name" value="METALLOPEPTIDASE, PUTATIVE (AFU_ORTHOLOGUE AFUA_6G09600)-RELATED"/>
    <property type="match status" value="1"/>
</dbReference>
<organism evidence="4 5">
    <name type="scientific">Actinobaculum massiliense ACS-171-V-Col2</name>
    <dbReference type="NCBI Taxonomy" id="883066"/>
    <lineage>
        <taxon>Bacteria</taxon>
        <taxon>Bacillati</taxon>
        <taxon>Actinomycetota</taxon>
        <taxon>Actinomycetes</taxon>
        <taxon>Actinomycetales</taxon>
        <taxon>Actinomycetaceae</taxon>
        <taxon>Actinobaculum</taxon>
    </lineage>
</organism>
<keyword evidence="2" id="KW-0479">Metal-binding</keyword>
<comment type="cofactor">
    <cofactor evidence="2">
        <name>Mn(2+)</name>
        <dbReference type="ChEBI" id="CHEBI:29035"/>
    </cofactor>
    <text evidence="2">The Mn(2+) ion enhances activity.</text>
</comment>
<gene>
    <name evidence="4" type="ORF">HMPREF9233_01172</name>
</gene>
<dbReference type="AlphaFoldDB" id="K9ECN7"/>
<reference evidence="4 5" key="1">
    <citation type="submission" date="2012-09" db="EMBL/GenBank/DDBJ databases">
        <title>The Genome Sequence of Actinobaculum massiliae ACS-171-V-COL2.</title>
        <authorList>
            <consortium name="The Broad Institute Genome Sequencing Platform"/>
            <person name="Earl A."/>
            <person name="Ward D."/>
            <person name="Feldgarden M."/>
            <person name="Gevers D."/>
            <person name="Saerens B."/>
            <person name="Vaneechoutte M."/>
            <person name="Walker B."/>
            <person name="Young S.K."/>
            <person name="Zeng Q."/>
            <person name="Gargeya S."/>
            <person name="Fitzgerald M."/>
            <person name="Haas B."/>
            <person name="Abouelleil A."/>
            <person name="Alvarado L."/>
            <person name="Arachchi H.M."/>
            <person name="Berlin A."/>
            <person name="Chapman S.B."/>
            <person name="Goldberg J."/>
            <person name="Griggs A."/>
            <person name="Gujja S."/>
            <person name="Hansen M."/>
            <person name="Howarth C."/>
            <person name="Imamovic A."/>
            <person name="Larimer J."/>
            <person name="McCowen C."/>
            <person name="Montmayeur A."/>
            <person name="Murphy C."/>
            <person name="Neiman D."/>
            <person name="Pearson M."/>
            <person name="Priest M."/>
            <person name="Roberts A."/>
            <person name="Saif S."/>
            <person name="Shea T."/>
            <person name="Sisk P."/>
            <person name="Sykes S."/>
            <person name="Wortman J."/>
            <person name="Nusbaum C."/>
            <person name="Birren B."/>
        </authorList>
    </citation>
    <scope>NUCLEOTIDE SEQUENCE [LARGE SCALE GENOMIC DNA]</scope>
    <source>
        <strain evidence="5">ACS-171-V-Col2</strain>
    </source>
</reference>
<evidence type="ECO:0000256" key="2">
    <source>
        <dbReference type="PIRSR" id="PIRSR005962-1"/>
    </source>
</evidence>
<comment type="caution">
    <text evidence="4">The sequence shown here is derived from an EMBL/GenBank/DDBJ whole genome shotgun (WGS) entry which is preliminary data.</text>
</comment>
<dbReference type="SUPFAM" id="SSF53187">
    <property type="entry name" value="Zn-dependent exopeptidases"/>
    <property type="match status" value="1"/>
</dbReference>
<dbReference type="Pfam" id="PF07687">
    <property type="entry name" value="M20_dimer"/>
    <property type="match status" value="1"/>
</dbReference>
<feature type="domain" description="Peptidase M20 dimerisation" evidence="3">
    <location>
        <begin position="202"/>
        <end position="298"/>
    </location>
</feature>
<dbReference type="Gene3D" id="3.40.630.10">
    <property type="entry name" value="Zn peptidases"/>
    <property type="match status" value="1"/>
</dbReference>
<dbReference type="HOGENOM" id="CLU_023257_6_0_11"/>
<feature type="binding site" evidence="2">
    <location>
        <position position="117"/>
    </location>
    <ligand>
        <name>Mn(2+)</name>
        <dbReference type="ChEBI" id="CHEBI:29035"/>
        <label>2</label>
    </ligand>
</feature>
<dbReference type="InterPro" id="IPR017439">
    <property type="entry name" value="Amidohydrolase"/>
</dbReference>
<evidence type="ECO:0000313" key="4">
    <source>
        <dbReference type="EMBL" id="EKU95034.1"/>
    </source>
</evidence>
<dbReference type="STRING" id="202789.GCA_001457435_00942"/>
<evidence type="ECO:0000259" key="3">
    <source>
        <dbReference type="Pfam" id="PF07687"/>
    </source>
</evidence>
<dbReference type="NCBIfam" id="TIGR01891">
    <property type="entry name" value="amidohydrolases"/>
    <property type="match status" value="1"/>
</dbReference>
<accession>K9ECN7</accession>
<dbReference type="Proteomes" id="UP000009888">
    <property type="component" value="Unassembled WGS sequence"/>
</dbReference>
<dbReference type="InterPro" id="IPR002933">
    <property type="entry name" value="Peptidase_M20"/>
</dbReference>
<dbReference type="PIRSF" id="PIRSF005962">
    <property type="entry name" value="Pept_M20D_amidohydro"/>
    <property type="match status" value="1"/>
</dbReference>
<dbReference type="InterPro" id="IPR036264">
    <property type="entry name" value="Bact_exopeptidase_dim_dom"/>
</dbReference>